<protein>
    <submittedName>
        <fullName evidence="1">Uncharacterized protein</fullName>
    </submittedName>
</protein>
<dbReference type="EMBL" id="JAPHNI010000042">
    <property type="protein sequence ID" value="KAJ8117747.1"/>
    <property type="molecule type" value="Genomic_DNA"/>
</dbReference>
<keyword evidence="2" id="KW-1185">Reference proteome</keyword>
<evidence type="ECO:0000313" key="1">
    <source>
        <dbReference type="EMBL" id="KAJ8117747.1"/>
    </source>
</evidence>
<organism evidence="1 2">
    <name type="scientific">Boeremia exigua</name>
    <dbReference type="NCBI Taxonomy" id="749465"/>
    <lineage>
        <taxon>Eukaryota</taxon>
        <taxon>Fungi</taxon>
        <taxon>Dikarya</taxon>
        <taxon>Ascomycota</taxon>
        <taxon>Pezizomycotina</taxon>
        <taxon>Dothideomycetes</taxon>
        <taxon>Pleosporomycetidae</taxon>
        <taxon>Pleosporales</taxon>
        <taxon>Pleosporineae</taxon>
        <taxon>Didymellaceae</taxon>
        <taxon>Boeremia</taxon>
    </lineage>
</organism>
<name>A0ACC2IRS0_9PLEO</name>
<evidence type="ECO:0000313" key="2">
    <source>
        <dbReference type="Proteomes" id="UP001153331"/>
    </source>
</evidence>
<sequence>MSEFPSLKPAFTAQLKSGPGWAVGNVAKGDTVQVVPIVSGSLKSEKGYGVDVDAEFQHGADMVRILPTNDYLNINVDSVFKTKSGSYIVYKYTGMVAIDAEVMAIFTLSPEKRTTAFGRAFTQIKFETGDQILRPLEHGVFVGSAHFVCTGTKSLPLFATMAVGDIDLRNKIVVVTGGASGIHLEFSRLARAESAKVIIADLQIEENAIQLDENILFHRCDVSKWSDLDSLTKISLESYGDVPDIYVAGAGVFEPNWSNFWDDRENENYQAVQVNVNHPIKLTRLAIRAFQKHSKKGVVLIMASIAGYSSQFPAPLYSATKHALVGFTRSMQPLEELAGVKVVAICPGLVKTPLWTSNAEASDRFQMDDSLFLTADSVAQAELKLVKEGQYGGGTVYEISLFGERVVPEWNISPPGHDSPQLLKGAEVPKEAMERALRPILESLENDRTSA</sequence>
<accession>A0ACC2IRS0</accession>
<proteinExistence type="predicted"/>
<dbReference type="Proteomes" id="UP001153331">
    <property type="component" value="Unassembled WGS sequence"/>
</dbReference>
<comment type="caution">
    <text evidence="1">The sequence shown here is derived from an EMBL/GenBank/DDBJ whole genome shotgun (WGS) entry which is preliminary data.</text>
</comment>
<reference evidence="1" key="1">
    <citation type="submission" date="2022-11" db="EMBL/GenBank/DDBJ databases">
        <title>Genome Sequence of Boeremia exigua.</title>
        <authorList>
            <person name="Buettner E."/>
        </authorList>
    </citation>
    <scope>NUCLEOTIDE SEQUENCE</scope>
    <source>
        <strain evidence="1">CU02</strain>
    </source>
</reference>
<gene>
    <name evidence="1" type="ORF">OPT61_g1122</name>
</gene>